<name>A0A376W2Z0_ECOLX</name>
<keyword evidence="1" id="KW-0378">Hydrolase</keyword>
<accession>A0A376W2Z0</accession>
<reference evidence="1 2" key="1">
    <citation type="submission" date="2018-06" db="EMBL/GenBank/DDBJ databases">
        <authorList>
            <consortium name="Pathogen Informatics"/>
            <person name="Doyle S."/>
        </authorList>
    </citation>
    <scope>NUCLEOTIDE SEQUENCE [LARGE SCALE GENOMIC DNA]</scope>
    <source>
        <strain evidence="1 2">NCTC9081</strain>
    </source>
</reference>
<dbReference type="Proteomes" id="UP000254716">
    <property type="component" value="Unassembled WGS sequence"/>
</dbReference>
<organism evidence="1 2">
    <name type="scientific">Escherichia coli</name>
    <dbReference type="NCBI Taxonomy" id="562"/>
    <lineage>
        <taxon>Bacteria</taxon>
        <taxon>Pseudomonadati</taxon>
        <taxon>Pseudomonadota</taxon>
        <taxon>Gammaproteobacteria</taxon>
        <taxon>Enterobacterales</taxon>
        <taxon>Enterobacteriaceae</taxon>
        <taxon>Escherichia</taxon>
    </lineage>
</organism>
<dbReference type="EMBL" id="UGCV01000008">
    <property type="protein sequence ID" value="STJ17789.1"/>
    <property type="molecule type" value="Genomic_DNA"/>
</dbReference>
<protein>
    <submittedName>
        <fullName evidence="1">Lipid A export permease MsbA</fullName>
        <ecNumber evidence="1">3.6.3.-</ecNumber>
    </submittedName>
</protein>
<proteinExistence type="predicted"/>
<gene>
    <name evidence="1" type="primary">msbA_2</name>
    <name evidence="1" type="ORF">NCTC9081_03255</name>
</gene>
<dbReference type="GO" id="GO:0016787">
    <property type="term" value="F:hydrolase activity"/>
    <property type="evidence" value="ECO:0007669"/>
    <property type="project" value="UniProtKB-KW"/>
</dbReference>
<dbReference type="AlphaFoldDB" id="A0A376W2Z0"/>
<dbReference type="EC" id="3.6.3.-" evidence="1"/>
<evidence type="ECO:0000313" key="1">
    <source>
        <dbReference type="EMBL" id="STJ17789.1"/>
    </source>
</evidence>
<evidence type="ECO:0000313" key="2">
    <source>
        <dbReference type="Proteomes" id="UP000254716"/>
    </source>
</evidence>
<sequence>MWMPLVVIGLMILRGITSYISSYCISWVSGKW</sequence>